<evidence type="ECO:0000256" key="1">
    <source>
        <dbReference type="ARBA" id="ARBA00004196"/>
    </source>
</evidence>
<feature type="chain" id="PRO_5045874133" evidence="3">
    <location>
        <begin position="25"/>
        <end position="398"/>
    </location>
</feature>
<dbReference type="SUPFAM" id="SSF111369">
    <property type="entry name" value="HlyD-like secretion proteins"/>
    <property type="match status" value="1"/>
</dbReference>
<evidence type="ECO:0000256" key="3">
    <source>
        <dbReference type="SAM" id="SignalP"/>
    </source>
</evidence>
<dbReference type="Gene3D" id="2.40.50.100">
    <property type="match status" value="1"/>
</dbReference>
<feature type="domain" description="Multidrug resistance protein MdtA-like beta-barrel" evidence="6">
    <location>
        <begin position="206"/>
        <end position="294"/>
    </location>
</feature>
<dbReference type="InterPro" id="IPR006143">
    <property type="entry name" value="RND_pump_MFP"/>
</dbReference>
<dbReference type="Proteomes" id="UP001055039">
    <property type="component" value="Unassembled WGS sequence"/>
</dbReference>
<evidence type="ECO:0000259" key="7">
    <source>
        <dbReference type="Pfam" id="PF25967"/>
    </source>
</evidence>
<dbReference type="Gene3D" id="1.10.287.470">
    <property type="entry name" value="Helix hairpin bin"/>
    <property type="match status" value="1"/>
</dbReference>
<evidence type="ECO:0000259" key="6">
    <source>
        <dbReference type="Pfam" id="PF25944"/>
    </source>
</evidence>
<dbReference type="Pfam" id="PF25967">
    <property type="entry name" value="RND-MFP_C"/>
    <property type="match status" value="1"/>
</dbReference>
<dbReference type="PROSITE" id="PS51257">
    <property type="entry name" value="PROKAR_LIPOPROTEIN"/>
    <property type="match status" value="1"/>
</dbReference>
<dbReference type="Pfam" id="PF25944">
    <property type="entry name" value="Beta-barrel_RND"/>
    <property type="match status" value="1"/>
</dbReference>
<comment type="caution">
    <text evidence="8">The sequence shown here is derived from an EMBL/GenBank/DDBJ whole genome shotgun (WGS) entry which is preliminary data.</text>
</comment>
<dbReference type="PANTHER" id="PTHR30158:SF3">
    <property type="entry name" value="MULTIDRUG EFFLUX PUMP SUBUNIT ACRA-RELATED"/>
    <property type="match status" value="1"/>
</dbReference>
<dbReference type="Pfam" id="PF25917">
    <property type="entry name" value="BSH_RND"/>
    <property type="match status" value="1"/>
</dbReference>
<dbReference type="InterPro" id="IPR058624">
    <property type="entry name" value="MdtA-like_HH"/>
</dbReference>
<protein>
    <submittedName>
        <fullName evidence="8">Multidrug resistance protein MexA</fullName>
    </submittedName>
</protein>
<dbReference type="Pfam" id="PF25876">
    <property type="entry name" value="HH_MFP_RND"/>
    <property type="match status" value="1"/>
</dbReference>
<reference evidence="8" key="2">
    <citation type="submission" date="2021-08" db="EMBL/GenBank/DDBJ databases">
        <authorList>
            <person name="Tani A."/>
            <person name="Ola A."/>
            <person name="Ogura Y."/>
            <person name="Katsura K."/>
            <person name="Hayashi T."/>
        </authorList>
    </citation>
    <scope>NUCLEOTIDE SEQUENCE</scope>
    <source>
        <strain evidence="8">NBRC 15686</strain>
    </source>
</reference>
<dbReference type="NCBIfam" id="TIGR01730">
    <property type="entry name" value="RND_mfp"/>
    <property type="match status" value="1"/>
</dbReference>
<reference evidence="8" key="1">
    <citation type="journal article" date="2021" name="Front. Microbiol.">
        <title>Comprehensive Comparative Genomics and Phenotyping of Methylobacterium Species.</title>
        <authorList>
            <person name="Alessa O."/>
            <person name="Ogura Y."/>
            <person name="Fujitani Y."/>
            <person name="Takami H."/>
            <person name="Hayashi T."/>
            <person name="Sahin N."/>
            <person name="Tani A."/>
        </authorList>
    </citation>
    <scope>NUCLEOTIDE SEQUENCE</scope>
    <source>
        <strain evidence="8">NBRC 15686</strain>
    </source>
</reference>
<dbReference type="InterPro" id="IPR058627">
    <property type="entry name" value="MdtA-like_C"/>
</dbReference>
<evidence type="ECO:0000259" key="4">
    <source>
        <dbReference type="Pfam" id="PF25876"/>
    </source>
</evidence>
<dbReference type="InterPro" id="IPR058625">
    <property type="entry name" value="MdtA-like_BSH"/>
</dbReference>
<dbReference type="InterPro" id="IPR058626">
    <property type="entry name" value="MdtA-like_b-barrel"/>
</dbReference>
<evidence type="ECO:0000259" key="5">
    <source>
        <dbReference type="Pfam" id="PF25917"/>
    </source>
</evidence>
<keyword evidence="3" id="KW-0732">Signal</keyword>
<accession>A0ABQ4ULL2</accession>
<proteinExistence type="inferred from homology"/>
<evidence type="ECO:0000256" key="2">
    <source>
        <dbReference type="ARBA" id="ARBA00009477"/>
    </source>
</evidence>
<dbReference type="Gene3D" id="2.40.30.170">
    <property type="match status" value="1"/>
</dbReference>
<gene>
    <name evidence="8" type="primary">mexA_2</name>
    <name evidence="8" type="ORF">LNAOJCKE_5390</name>
</gene>
<evidence type="ECO:0000313" key="8">
    <source>
        <dbReference type="EMBL" id="GJE68154.1"/>
    </source>
</evidence>
<comment type="similarity">
    <text evidence="2">Belongs to the membrane fusion protein (MFP) (TC 8.A.1) family.</text>
</comment>
<dbReference type="Gene3D" id="2.40.420.20">
    <property type="match status" value="1"/>
</dbReference>
<feature type="domain" description="Multidrug resistance protein MdtA-like barrel-sandwich hybrid" evidence="5">
    <location>
        <begin position="59"/>
        <end position="202"/>
    </location>
</feature>
<feature type="domain" description="Multidrug resistance protein MdtA-like C-terminal permuted SH3" evidence="7">
    <location>
        <begin position="300"/>
        <end position="362"/>
    </location>
</feature>
<dbReference type="EMBL" id="BPRC01000045">
    <property type="protein sequence ID" value="GJE68154.1"/>
    <property type="molecule type" value="Genomic_DNA"/>
</dbReference>
<dbReference type="PANTHER" id="PTHR30158">
    <property type="entry name" value="ACRA/E-RELATED COMPONENT OF DRUG EFFLUX TRANSPORTER"/>
    <property type="match status" value="1"/>
</dbReference>
<name>A0ABQ4ULL2_9HYPH</name>
<sequence>MIKPRRLIACVLMIALSACNQKQAVAPMPAGLPEVSIVNVRAQPVPYVRSLPGRVAPLRVAEVRSRVSGLVIKRLFEQGSHVKEGDILYKIDPAPYEVELARSEAELAKAEAALTLATQQADRLGLLLARGTASQAQYDGASAAQKQARAEVAAAKAMRDRAKLNLGYTDLRAPISGRIGRALLTEGNLIEQGSGQVFATIQQLDPIYVDITQSVGELNKIRRDLARGELLSLANDVANVEIILDDGTVYGQTGKLLFSDVTADPSTGQVTMRVLFPNPQDELFPGMYVRARLPQGIDADAIVVPQQAVHRTSDGKPEVWVVRDGDKVILHPVEVGPVTDEGWIVREGLKSGDRVVVEGFQKISPGTQVRPVEWKLVLPGGIEFVPPESTLSETALQY</sequence>
<organism evidence="8 9">
    <name type="scientific">Methylorubrum aminovorans</name>
    <dbReference type="NCBI Taxonomy" id="269069"/>
    <lineage>
        <taxon>Bacteria</taxon>
        <taxon>Pseudomonadati</taxon>
        <taxon>Pseudomonadota</taxon>
        <taxon>Alphaproteobacteria</taxon>
        <taxon>Hyphomicrobiales</taxon>
        <taxon>Methylobacteriaceae</taxon>
        <taxon>Methylorubrum</taxon>
    </lineage>
</organism>
<keyword evidence="9" id="KW-1185">Reference proteome</keyword>
<dbReference type="RefSeq" id="WP_108938325.1">
    <property type="nucleotide sequence ID" value="NZ_BAAADH010000027.1"/>
</dbReference>
<feature type="domain" description="Multidrug resistance protein MdtA-like alpha-helical hairpin" evidence="4">
    <location>
        <begin position="100"/>
        <end position="169"/>
    </location>
</feature>
<feature type="signal peptide" evidence="3">
    <location>
        <begin position="1"/>
        <end position="24"/>
    </location>
</feature>
<evidence type="ECO:0000313" key="9">
    <source>
        <dbReference type="Proteomes" id="UP001055039"/>
    </source>
</evidence>
<comment type="subcellular location">
    <subcellularLocation>
        <location evidence="1">Cell envelope</location>
    </subcellularLocation>
</comment>